<dbReference type="OrthoDB" id="7057856at2"/>
<keyword evidence="3 7" id="KW-0418">Kinase</keyword>
<dbReference type="NCBIfam" id="TIGR01378">
    <property type="entry name" value="thi_PPkinase"/>
    <property type="match status" value="1"/>
</dbReference>
<name>A0A1G7PSQ2_RHOCA</name>
<keyword evidence="4" id="KW-0067">ATP-binding</keyword>
<evidence type="ECO:0000256" key="1">
    <source>
        <dbReference type="ARBA" id="ARBA00022679"/>
    </source>
</evidence>
<dbReference type="PANTHER" id="PTHR41299">
    <property type="entry name" value="THIAMINE PYROPHOSPHOKINASE"/>
    <property type="match status" value="1"/>
</dbReference>
<dbReference type="GO" id="GO:0006772">
    <property type="term" value="P:thiamine metabolic process"/>
    <property type="evidence" value="ECO:0007669"/>
    <property type="project" value="UniProtKB-UniRule"/>
</dbReference>
<dbReference type="InterPro" id="IPR007371">
    <property type="entry name" value="TPK_catalytic"/>
</dbReference>
<gene>
    <name evidence="7" type="ORF">SAMN04244550_03021</name>
</gene>
<dbReference type="EMBL" id="FNAY01000020">
    <property type="protein sequence ID" value="SDF88649.1"/>
    <property type="molecule type" value="Genomic_DNA"/>
</dbReference>
<dbReference type="GO" id="GO:0016301">
    <property type="term" value="F:kinase activity"/>
    <property type="evidence" value="ECO:0007669"/>
    <property type="project" value="UniProtKB-KW"/>
</dbReference>
<dbReference type="Pfam" id="PF04263">
    <property type="entry name" value="TPK_catalytic"/>
    <property type="match status" value="1"/>
</dbReference>
<accession>A0A1G7PSQ2</accession>
<evidence type="ECO:0000259" key="6">
    <source>
        <dbReference type="SMART" id="SM00983"/>
    </source>
</evidence>
<dbReference type="Gene3D" id="3.40.50.10240">
    <property type="entry name" value="Thiamin pyrophosphokinase, catalytic domain"/>
    <property type="match status" value="1"/>
</dbReference>
<dbReference type="GO" id="GO:0004788">
    <property type="term" value="F:thiamine diphosphokinase activity"/>
    <property type="evidence" value="ECO:0007669"/>
    <property type="project" value="UniProtKB-UniRule"/>
</dbReference>
<proteinExistence type="predicted"/>
<feature type="domain" description="Thiamin pyrophosphokinase thiamin-binding" evidence="6">
    <location>
        <begin position="144"/>
        <end position="199"/>
    </location>
</feature>
<dbReference type="SUPFAM" id="SSF63862">
    <property type="entry name" value="Thiamin pyrophosphokinase, substrate-binding domain"/>
    <property type="match status" value="1"/>
</dbReference>
<keyword evidence="1" id="KW-0808">Transferase</keyword>
<dbReference type="GO" id="GO:0005524">
    <property type="term" value="F:ATP binding"/>
    <property type="evidence" value="ECO:0007669"/>
    <property type="project" value="UniProtKB-KW"/>
</dbReference>
<evidence type="ECO:0000256" key="5">
    <source>
        <dbReference type="NCBIfam" id="TIGR01378"/>
    </source>
</evidence>
<sequence>MNAEIVHCEGGVTLLGGGIAAPADVAISLTIAPVLVAADGGADRALALGLTPAAVIGDMDSLSAAGRAALEDRLHPVAEQDSTDFGKCLHHVAARFYLCLGFTGLRLDHTLAALTELTARPEQTVILIAEDEVIFRAPPRLRLGLSPGTRVSLHPMGPVSGRSTGLRWPIDGLAFAPESRTGTSNEALGPVTLEIDGPMLVLLPKDQLTPVLHALLPPDARGG</sequence>
<dbReference type="InterPro" id="IPR036759">
    <property type="entry name" value="TPK_catalytic_sf"/>
</dbReference>
<evidence type="ECO:0000256" key="4">
    <source>
        <dbReference type="ARBA" id="ARBA00022840"/>
    </source>
</evidence>
<evidence type="ECO:0000256" key="3">
    <source>
        <dbReference type="ARBA" id="ARBA00022777"/>
    </source>
</evidence>
<dbReference type="InterPro" id="IPR006282">
    <property type="entry name" value="Thi_PPkinase"/>
</dbReference>
<evidence type="ECO:0000256" key="2">
    <source>
        <dbReference type="ARBA" id="ARBA00022741"/>
    </source>
</evidence>
<dbReference type="GO" id="GO:0009229">
    <property type="term" value="P:thiamine diphosphate biosynthetic process"/>
    <property type="evidence" value="ECO:0007669"/>
    <property type="project" value="InterPro"/>
</dbReference>
<evidence type="ECO:0000313" key="7">
    <source>
        <dbReference type="EMBL" id="SDF88649.1"/>
    </source>
</evidence>
<dbReference type="InterPro" id="IPR007373">
    <property type="entry name" value="Thiamin_PyroPKinase_B1-bd"/>
</dbReference>
<keyword evidence="2" id="KW-0547">Nucleotide-binding</keyword>
<dbReference type="AlphaFoldDB" id="A0A1G7PSQ2"/>
<dbReference type="InterPro" id="IPR053149">
    <property type="entry name" value="TPK"/>
</dbReference>
<organism evidence="7 8">
    <name type="scientific">Rhodobacter capsulatus</name>
    <name type="common">Rhodopseudomonas capsulata</name>
    <dbReference type="NCBI Taxonomy" id="1061"/>
    <lineage>
        <taxon>Bacteria</taxon>
        <taxon>Pseudomonadati</taxon>
        <taxon>Pseudomonadota</taxon>
        <taxon>Alphaproteobacteria</taxon>
        <taxon>Rhodobacterales</taxon>
        <taxon>Rhodobacter group</taxon>
        <taxon>Rhodobacter</taxon>
    </lineage>
</organism>
<dbReference type="RefSeq" id="WP_074555705.1">
    <property type="nucleotide sequence ID" value="NZ_CP119563.1"/>
</dbReference>
<dbReference type="Proteomes" id="UP000183812">
    <property type="component" value="Unassembled WGS sequence"/>
</dbReference>
<dbReference type="GO" id="GO:0030975">
    <property type="term" value="F:thiamine binding"/>
    <property type="evidence" value="ECO:0007669"/>
    <property type="project" value="InterPro"/>
</dbReference>
<dbReference type="SMART" id="SM00983">
    <property type="entry name" value="TPK_B1_binding"/>
    <property type="match status" value="1"/>
</dbReference>
<reference evidence="7 8" key="1">
    <citation type="submission" date="2016-10" db="EMBL/GenBank/DDBJ databases">
        <authorList>
            <person name="de Groot N.N."/>
        </authorList>
    </citation>
    <scope>NUCLEOTIDE SEQUENCE [LARGE SCALE GENOMIC DNA]</scope>
    <source>
        <strain evidence="8">DSM 938 / 37b4</strain>
    </source>
</reference>
<dbReference type="EC" id="2.7.6.2" evidence="5"/>
<dbReference type="SUPFAM" id="SSF63999">
    <property type="entry name" value="Thiamin pyrophosphokinase, catalytic domain"/>
    <property type="match status" value="1"/>
</dbReference>
<dbReference type="InterPro" id="IPR036371">
    <property type="entry name" value="TPK_B1-bd_sf"/>
</dbReference>
<protein>
    <recommendedName>
        <fullName evidence="5">Thiamine diphosphokinase</fullName>
        <ecNumber evidence="5">2.7.6.2</ecNumber>
    </recommendedName>
</protein>
<evidence type="ECO:0000313" key="8">
    <source>
        <dbReference type="Proteomes" id="UP000183812"/>
    </source>
</evidence>
<dbReference type="PANTHER" id="PTHR41299:SF1">
    <property type="entry name" value="THIAMINE PYROPHOSPHOKINASE"/>
    <property type="match status" value="1"/>
</dbReference>
<dbReference type="CDD" id="cd07995">
    <property type="entry name" value="TPK"/>
    <property type="match status" value="1"/>
</dbReference>